<dbReference type="EMBL" id="CADCTL010000068">
    <property type="protein sequence ID" value="CAA9226193.1"/>
    <property type="molecule type" value="Genomic_DNA"/>
</dbReference>
<dbReference type="AlphaFoldDB" id="A0A6J4HKY5"/>
<protein>
    <recommendedName>
        <fullName evidence="3">DUF1127 domain-containing protein</fullName>
    </recommendedName>
</protein>
<evidence type="ECO:0000313" key="2">
    <source>
        <dbReference type="EMBL" id="CAA9226193.1"/>
    </source>
</evidence>
<feature type="region of interest" description="Disordered" evidence="1">
    <location>
        <begin position="1"/>
        <end position="29"/>
    </location>
</feature>
<accession>A0A6J4HKY5</accession>
<reference evidence="2" key="1">
    <citation type="submission" date="2020-02" db="EMBL/GenBank/DDBJ databases">
        <authorList>
            <person name="Meier V. D."/>
        </authorList>
    </citation>
    <scope>NUCLEOTIDE SEQUENCE</scope>
    <source>
        <strain evidence="2">AVDCRST_MAG04</strain>
    </source>
</reference>
<sequence>MHLGLRIPPGPPAATRHTATPSRTSRRGHAPAWSACFGALLRRLREREEILGLGPRERRDAGLTDYDVRALARKPLWRP</sequence>
<evidence type="ECO:0000256" key="1">
    <source>
        <dbReference type="SAM" id="MobiDB-lite"/>
    </source>
</evidence>
<gene>
    <name evidence="2" type="ORF">AVDCRST_MAG04-879</name>
</gene>
<name>A0A6J4HKY5_9PROT</name>
<proteinExistence type="predicted"/>
<organism evidence="2">
    <name type="scientific">uncultured Acetobacteraceae bacterium</name>
    <dbReference type="NCBI Taxonomy" id="169975"/>
    <lineage>
        <taxon>Bacteria</taxon>
        <taxon>Pseudomonadati</taxon>
        <taxon>Pseudomonadota</taxon>
        <taxon>Alphaproteobacteria</taxon>
        <taxon>Acetobacterales</taxon>
        <taxon>Acetobacteraceae</taxon>
        <taxon>environmental samples</taxon>
    </lineage>
</organism>
<evidence type="ECO:0008006" key="3">
    <source>
        <dbReference type="Google" id="ProtNLM"/>
    </source>
</evidence>